<dbReference type="Pfam" id="PF19300">
    <property type="entry name" value="BPD_transp_1_N"/>
    <property type="match status" value="1"/>
</dbReference>
<dbReference type="Pfam" id="PF00528">
    <property type="entry name" value="BPD_transp_1"/>
    <property type="match status" value="1"/>
</dbReference>
<dbReference type="CDD" id="cd06261">
    <property type="entry name" value="TM_PBP2"/>
    <property type="match status" value="1"/>
</dbReference>
<keyword evidence="4 7" id="KW-0812">Transmembrane</keyword>
<dbReference type="InterPro" id="IPR000515">
    <property type="entry name" value="MetI-like"/>
</dbReference>
<sequence>MFLNIGRKVIAFIFFMLVLSVFVFILSRLAPGDPLQSFYGDRVEQMSMVEQEAARARLGLNAPLPVQYGKWLSNAAQGDFGISFKYRKPAIAILGALIGNTLLLGTIAYGLVFFLAVLLAVFCALHEETWVDRFICKLGTIVYYLPPFWLGLLLILVFSVNLHWLPSGGAYDSGQAGNIASRLEHMILPLTVMVTSHLWYYTYMIRNKLLDEVRKDYVLLAKAKGLTRHQIVWRHCLRNVAPSIFSIMAISVSHVLSGTYVVEAVFAYPGIGALSIESAKYHDYNLLMLVVLITGALIIVSSLLAQTVNEQIDPRMRVQEAGLWTKPMKHL</sequence>
<evidence type="ECO:0000256" key="6">
    <source>
        <dbReference type="ARBA" id="ARBA00023136"/>
    </source>
</evidence>
<dbReference type="InterPro" id="IPR035906">
    <property type="entry name" value="MetI-like_sf"/>
</dbReference>
<feature type="transmembrane region" description="Helical" evidence="7">
    <location>
        <begin position="9"/>
        <end position="30"/>
    </location>
</feature>
<feature type="transmembrane region" description="Helical" evidence="7">
    <location>
        <begin position="90"/>
        <end position="122"/>
    </location>
</feature>
<comment type="similarity">
    <text evidence="7">Belongs to the binding-protein-dependent transport system permease family.</text>
</comment>
<dbReference type="SUPFAM" id="SSF161098">
    <property type="entry name" value="MetI-like"/>
    <property type="match status" value="1"/>
</dbReference>
<name>A0ABZ3IXV6_SPOA4</name>
<dbReference type="Proteomes" id="UP000216052">
    <property type="component" value="Chromosome"/>
</dbReference>
<evidence type="ECO:0000256" key="2">
    <source>
        <dbReference type="ARBA" id="ARBA00022448"/>
    </source>
</evidence>
<dbReference type="PROSITE" id="PS50928">
    <property type="entry name" value="ABC_TM1"/>
    <property type="match status" value="1"/>
</dbReference>
<feature type="transmembrane region" description="Helical" evidence="7">
    <location>
        <begin position="286"/>
        <end position="308"/>
    </location>
</feature>
<dbReference type="PANTHER" id="PTHR43163">
    <property type="entry name" value="DIPEPTIDE TRANSPORT SYSTEM PERMEASE PROTEIN DPPB-RELATED"/>
    <property type="match status" value="1"/>
</dbReference>
<accession>A0ABZ3IXV6</accession>
<keyword evidence="10" id="KW-1185">Reference proteome</keyword>
<protein>
    <submittedName>
        <fullName evidence="9">Nickel transport system permease protein NikB</fullName>
    </submittedName>
</protein>
<dbReference type="Gene3D" id="1.10.3720.10">
    <property type="entry name" value="MetI-like"/>
    <property type="match status" value="1"/>
</dbReference>
<feature type="transmembrane region" description="Helical" evidence="7">
    <location>
        <begin position="143"/>
        <end position="166"/>
    </location>
</feature>
<dbReference type="PANTHER" id="PTHR43163:SF9">
    <property type="entry name" value="ABC TRANSPORTER PERMEASE PROTEIN"/>
    <property type="match status" value="1"/>
</dbReference>
<keyword evidence="6 7" id="KW-0472">Membrane</keyword>
<dbReference type="InterPro" id="IPR045621">
    <property type="entry name" value="BPD_transp_1_N"/>
</dbReference>
<comment type="subcellular location">
    <subcellularLocation>
        <location evidence="1 7">Cell membrane</location>
        <topology evidence="1 7">Multi-pass membrane protein</topology>
    </subcellularLocation>
</comment>
<keyword evidence="2 7" id="KW-0813">Transport</keyword>
<dbReference type="RefSeq" id="WP_093793686.1">
    <property type="nucleotide sequence ID" value="NZ_CP155571.1"/>
</dbReference>
<keyword evidence="5 7" id="KW-1133">Transmembrane helix</keyword>
<dbReference type="EMBL" id="CP155571">
    <property type="protein sequence ID" value="XFO70913.1"/>
    <property type="molecule type" value="Genomic_DNA"/>
</dbReference>
<reference evidence="9" key="1">
    <citation type="submission" date="2024-05" db="EMBL/GenBank/DDBJ databases">
        <title>Isolation and characterization of Sporomusa carbonis sp. nov., a carboxydotrophic hydrogenogen in the genus of Sporomusa isolated from a charcoal burning pile.</title>
        <authorList>
            <person name="Boeer T."/>
            <person name="Rosenbaum F."/>
            <person name="Eysell L."/>
            <person name="Mueller V."/>
            <person name="Daniel R."/>
            <person name="Poehlein A."/>
        </authorList>
    </citation>
    <scope>NUCLEOTIDE SEQUENCE [LARGE SCALE GENOMIC DNA]</scope>
    <source>
        <strain evidence="9">DSM 3132</strain>
    </source>
</reference>
<keyword evidence="3" id="KW-1003">Cell membrane</keyword>
<evidence type="ECO:0000313" key="10">
    <source>
        <dbReference type="Proteomes" id="UP000216052"/>
    </source>
</evidence>
<organism evidence="9 10">
    <name type="scientific">Sporomusa acidovorans (strain ATCC 49682 / DSM 3132 / Mol)</name>
    <dbReference type="NCBI Taxonomy" id="1123286"/>
    <lineage>
        <taxon>Bacteria</taxon>
        <taxon>Bacillati</taxon>
        <taxon>Bacillota</taxon>
        <taxon>Negativicutes</taxon>
        <taxon>Selenomonadales</taxon>
        <taxon>Sporomusaceae</taxon>
        <taxon>Sporomusa</taxon>
    </lineage>
</organism>
<proteinExistence type="inferred from homology"/>
<evidence type="ECO:0000259" key="8">
    <source>
        <dbReference type="PROSITE" id="PS50928"/>
    </source>
</evidence>
<evidence type="ECO:0000256" key="7">
    <source>
        <dbReference type="RuleBase" id="RU363032"/>
    </source>
</evidence>
<evidence type="ECO:0000313" key="9">
    <source>
        <dbReference type="EMBL" id="XFO70913.1"/>
    </source>
</evidence>
<feature type="transmembrane region" description="Helical" evidence="7">
    <location>
        <begin position="244"/>
        <end position="266"/>
    </location>
</feature>
<feature type="domain" description="ABC transmembrane type-1" evidence="8">
    <location>
        <begin position="98"/>
        <end position="305"/>
    </location>
</feature>
<gene>
    <name evidence="9" type="primary">nikB_1</name>
    <name evidence="9" type="ORF">SPACI_009130</name>
</gene>
<evidence type="ECO:0000256" key="1">
    <source>
        <dbReference type="ARBA" id="ARBA00004651"/>
    </source>
</evidence>
<evidence type="ECO:0000256" key="4">
    <source>
        <dbReference type="ARBA" id="ARBA00022692"/>
    </source>
</evidence>
<evidence type="ECO:0000256" key="3">
    <source>
        <dbReference type="ARBA" id="ARBA00022475"/>
    </source>
</evidence>
<evidence type="ECO:0000256" key="5">
    <source>
        <dbReference type="ARBA" id="ARBA00022989"/>
    </source>
</evidence>
<feature type="transmembrane region" description="Helical" evidence="7">
    <location>
        <begin position="186"/>
        <end position="205"/>
    </location>
</feature>